<dbReference type="OrthoDB" id="6781249at2759"/>
<keyword evidence="2" id="KW-1185">Reference proteome</keyword>
<name>A0A4Y2EF14_ARAVE</name>
<proteinExistence type="predicted"/>
<accession>A0A4Y2EF14</accession>
<dbReference type="EMBL" id="BGPR01000565">
    <property type="protein sequence ID" value="GBM26648.1"/>
    <property type="molecule type" value="Genomic_DNA"/>
</dbReference>
<sequence length="87" mass="9967">MKTAIETCEKIKKEVVAIGQDVYLLDLLTGLTPDYMDILMLKEVGSFDLDGEHVEHVKQINMSLQIKCHKFGIEFKTKNRVGYYIST</sequence>
<protein>
    <submittedName>
        <fullName evidence="1">Uncharacterized protein</fullName>
    </submittedName>
</protein>
<organism evidence="1 2">
    <name type="scientific">Araneus ventricosus</name>
    <name type="common">Orbweaver spider</name>
    <name type="synonym">Epeira ventricosa</name>
    <dbReference type="NCBI Taxonomy" id="182803"/>
    <lineage>
        <taxon>Eukaryota</taxon>
        <taxon>Metazoa</taxon>
        <taxon>Ecdysozoa</taxon>
        <taxon>Arthropoda</taxon>
        <taxon>Chelicerata</taxon>
        <taxon>Arachnida</taxon>
        <taxon>Araneae</taxon>
        <taxon>Araneomorphae</taxon>
        <taxon>Entelegynae</taxon>
        <taxon>Araneoidea</taxon>
        <taxon>Araneidae</taxon>
        <taxon>Araneus</taxon>
    </lineage>
</organism>
<comment type="caution">
    <text evidence="1">The sequence shown here is derived from an EMBL/GenBank/DDBJ whole genome shotgun (WGS) entry which is preliminary data.</text>
</comment>
<evidence type="ECO:0000313" key="1">
    <source>
        <dbReference type="EMBL" id="GBM26648.1"/>
    </source>
</evidence>
<reference evidence="1 2" key="1">
    <citation type="journal article" date="2019" name="Sci. Rep.">
        <title>Orb-weaving spider Araneus ventricosus genome elucidates the spidroin gene catalogue.</title>
        <authorList>
            <person name="Kono N."/>
            <person name="Nakamura H."/>
            <person name="Ohtoshi R."/>
            <person name="Moran D.A.P."/>
            <person name="Shinohara A."/>
            <person name="Yoshida Y."/>
            <person name="Fujiwara M."/>
            <person name="Mori M."/>
            <person name="Tomita M."/>
            <person name="Arakawa K."/>
        </authorList>
    </citation>
    <scope>NUCLEOTIDE SEQUENCE [LARGE SCALE GENOMIC DNA]</scope>
</reference>
<dbReference type="AlphaFoldDB" id="A0A4Y2EF14"/>
<dbReference type="Proteomes" id="UP000499080">
    <property type="component" value="Unassembled WGS sequence"/>
</dbReference>
<evidence type="ECO:0000313" key="2">
    <source>
        <dbReference type="Proteomes" id="UP000499080"/>
    </source>
</evidence>
<gene>
    <name evidence="1" type="ORF">AVEN_15454_1</name>
</gene>